<evidence type="ECO:0000256" key="16">
    <source>
        <dbReference type="ARBA" id="ARBA00023166"/>
    </source>
</evidence>
<protein>
    <recommendedName>
        <fullName evidence="5">Sterol regulatory element-binding protein cleavage-activating protein</fullName>
    </recommendedName>
</protein>
<dbReference type="InterPro" id="IPR000731">
    <property type="entry name" value="SSD"/>
</dbReference>
<comment type="similarity">
    <text evidence="4">Belongs to the WD repeat SCAP family.</text>
</comment>
<dbReference type="GO" id="GO:0000139">
    <property type="term" value="C:Golgi membrane"/>
    <property type="evidence" value="ECO:0007669"/>
    <property type="project" value="UniProtKB-SubCell"/>
</dbReference>
<keyword evidence="11 22" id="KW-1133">Transmembrane helix</keyword>
<evidence type="ECO:0000256" key="21">
    <source>
        <dbReference type="PROSITE-ProRule" id="PRU00221"/>
    </source>
</evidence>
<evidence type="ECO:0000256" key="15">
    <source>
        <dbReference type="ARBA" id="ARBA00023136"/>
    </source>
</evidence>
<comment type="subcellular location">
    <subcellularLocation>
        <location evidence="2">Cytoplasmic vesicle</location>
        <location evidence="2">COPII-coated vesicle membrane</location>
        <topology evidence="2">Multi-pass membrane protein</topology>
    </subcellularLocation>
    <subcellularLocation>
        <location evidence="1">Endoplasmic reticulum membrane</location>
        <topology evidence="1">Multi-pass membrane protein</topology>
    </subcellularLocation>
    <subcellularLocation>
        <location evidence="3">Golgi apparatus membrane</location>
        <topology evidence="3">Multi-pass membrane protein</topology>
    </subcellularLocation>
</comment>
<feature type="transmembrane region" description="Helical" evidence="22">
    <location>
        <begin position="399"/>
        <end position="417"/>
    </location>
</feature>
<dbReference type="InterPro" id="IPR053958">
    <property type="entry name" value="HMGCR/SNAP/NPC1-like_SSD"/>
</dbReference>
<feature type="transmembrane region" description="Helical" evidence="22">
    <location>
        <begin position="354"/>
        <end position="378"/>
    </location>
</feature>
<keyword evidence="10" id="KW-0256">Endoplasmic reticulum</keyword>
<reference evidence="24" key="1">
    <citation type="journal article" date="2023" name="G3 (Bethesda)">
        <title>Whole genome assemblies of Zophobas morio and Tenebrio molitor.</title>
        <authorList>
            <person name="Kaur S."/>
            <person name="Stinson S.A."/>
            <person name="diCenzo G.C."/>
        </authorList>
    </citation>
    <scope>NUCLEOTIDE SEQUENCE</scope>
    <source>
        <strain evidence="24">QUZm001</strain>
    </source>
</reference>
<dbReference type="GO" id="GO:0045540">
    <property type="term" value="P:regulation of cholesterol biosynthetic process"/>
    <property type="evidence" value="ECO:0007669"/>
    <property type="project" value="TreeGrafter"/>
</dbReference>
<keyword evidence="7 21" id="KW-0853">WD repeat</keyword>
<dbReference type="InterPro" id="IPR019775">
    <property type="entry name" value="WD40_repeat_CS"/>
</dbReference>
<sequence length="1286" mass="146528">MSARGDEPRPRATISGKTSTLQEKVAHFYYAHGLFCSTYPRSLVIIAISVTVLSCYPLLNLPLPGNSPLQIWTSSINSSSTTQPFCYIQQVVLKSTVLPWGPDLNLGDAFRAPLYEAFKLLEMVRNYQDEDSSKTLGHVCLHVESIRRHKEAYKNILPEYSCLVLSPANLWHQDVLRFSQDDSLLTTIFNHHNFQKGKTSVTEMMFGMKVFDTGIKRYPLRNRYRIIQYAVTLFLKEYDRKFIDGLRLKLQSTYPLHQTIDNETENYTAMLNDTLVIQYPGEINFVEFIPITLSFLILFLYFYFSFRKIELIYSKFGMAFTSVVTLAASLTMTYGLCFFFGLTLNLEGKVVFPYLVLLVGLENVLCLTKSVVSSPLHLDVKIRIAQGLSKEGWSITKNLFLEITILTFGIFTFVAVIQEFCIFAVVGLVTDYFMQMIFFSTVLGIDIRRKENIVEKSNFNFRSSLYQSQAFYDRSSRDSGMRRSKSHPRLNSFHANIVAGQVQGAQEKKIPKRLKLVHIWTRTRFFHRAFMILMVVWIGNIAYNSGIIEHYVLNNSYFHNNVEEQSRTDLEQNYSTIKLFPLLNTNNSFIDRISYVTHSPLNYKYQQNQTYDFENLKHSDYAPWLKLSPQHWSSIVRKYNLSLSGHSVAILPNIKISHVIRPEQAILLRNPNEKYGEKFQWQALAAALDPIDFNGMETGTIKTVIPQSEQPFYPTSVFAMILIAILCLISVIVLGYIVVVFYRCICSRNYAEWRASWFSSEKSDENVEDQVLLEAMPVVLEGHQQEIECIATDGVNLVSSSLDGQLKVWDSSTGELLANVDRKSYFRGTFNLHDCMSDCDDDNSSDYESGSPPSRGETYLFPCLKQRINTSFSNKVDNSKSSSYDAKVDFNKTYRELYFYRDIPKVKSRMKEMKRAKESKSLSFSENNQNFSVKKNSLETLGDTPLKLGDSNVDLNTKLSPIWCMDYLDNLIVIGCANGRLEFWEGSTGRLKSIFEDGTEVGINNLKIVGSKIVASRLYGTLELFQMQTYSHGRPIDWNFTCAYRRTHVRTGSVGSVPEQNTLVSPDANVEEDFRCLKVMSVKAHQQPIICLDCEGGRIVTGSQDHTLKVFRLEDGSPQYTLHGHCGPITCLFIDRVSPATSGSGSQDGMLCVWDLLTGACMYNIQAHDGVITSLTYSASYVISLGSDDRLCVWERFQGHLLNTIYVSQTFSSQVLMLAPHLVVTARSGGLVIWDVRSGECVRTIALGRSPFIFIKQLMLLRDAVFCDYGNQLRIVRFPLITHKFD</sequence>
<organism evidence="24 25">
    <name type="scientific">Zophobas morio</name>
    <dbReference type="NCBI Taxonomy" id="2755281"/>
    <lineage>
        <taxon>Eukaryota</taxon>
        <taxon>Metazoa</taxon>
        <taxon>Ecdysozoa</taxon>
        <taxon>Arthropoda</taxon>
        <taxon>Hexapoda</taxon>
        <taxon>Insecta</taxon>
        <taxon>Pterygota</taxon>
        <taxon>Neoptera</taxon>
        <taxon>Endopterygota</taxon>
        <taxon>Coleoptera</taxon>
        <taxon>Polyphaga</taxon>
        <taxon>Cucujiformia</taxon>
        <taxon>Tenebrionidae</taxon>
        <taxon>Zophobas</taxon>
    </lineage>
</organism>
<keyword evidence="6" id="KW-0153">Cholesterol metabolism</keyword>
<evidence type="ECO:0000259" key="23">
    <source>
        <dbReference type="PROSITE" id="PS50156"/>
    </source>
</evidence>
<feature type="transmembrane region" description="Helical" evidence="22">
    <location>
        <begin position="525"/>
        <end position="543"/>
    </location>
</feature>
<evidence type="ECO:0000256" key="10">
    <source>
        <dbReference type="ARBA" id="ARBA00022824"/>
    </source>
</evidence>
<dbReference type="PROSITE" id="PS50294">
    <property type="entry name" value="WD_REPEATS_REGION"/>
    <property type="match status" value="1"/>
</dbReference>
<evidence type="ECO:0000313" key="24">
    <source>
        <dbReference type="EMBL" id="KAJ3655361.1"/>
    </source>
</evidence>
<comment type="caution">
    <text evidence="24">The sequence shown here is derived from an EMBL/GenBank/DDBJ whole genome shotgun (WGS) entry which is preliminary data.</text>
</comment>
<dbReference type="PANTHER" id="PTHR46378">
    <property type="entry name" value="STEROL REGULATORY ELEMENT-BINDING PROTEIN CLEAVAGE-ACTIVATING PROTEIN"/>
    <property type="match status" value="1"/>
</dbReference>
<dbReference type="InterPro" id="IPR015943">
    <property type="entry name" value="WD40/YVTN_repeat-like_dom_sf"/>
</dbReference>
<dbReference type="Pfam" id="PF12349">
    <property type="entry name" value="Sterol-sensing"/>
    <property type="match status" value="1"/>
</dbReference>
<dbReference type="GO" id="GO:0012507">
    <property type="term" value="C:ER to Golgi transport vesicle membrane"/>
    <property type="evidence" value="ECO:0007669"/>
    <property type="project" value="UniProtKB-SubCell"/>
</dbReference>
<dbReference type="SMART" id="SM00320">
    <property type="entry name" value="WD40"/>
    <property type="match status" value="5"/>
</dbReference>
<evidence type="ECO:0000313" key="25">
    <source>
        <dbReference type="Proteomes" id="UP001168821"/>
    </source>
</evidence>
<evidence type="ECO:0000256" key="7">
    <source>
        <dbReference type="ARBA" id="ARBA00022574"/>
    </source>
</evidence>
<gene>
    <name evidence="24" type="ORF">Zmor_014495</name>
</gene>
<evidence type="ECO:0000256" key="3">
    <source>
        <dbReference type="ARBA" id="ARBA00004653"/>
    </source>
</evidence>
<evidence type="ECO:0000256" key="22">
    <source>
        <dbReference type="SAM" id="Phobius"/>
    </source>
</evidence>
<dbReference type="Pfam" id="PF24017">
    <property type="entry name" value="Beta-prop_SCAP"/>
    <property type="match status" value="1"/>
</dbReference>
<keyword evidence="8 22" id="KW-0812">Transmembrane</keyword>
<dbReference type="InterPro" id="IPR057042">
    <property type="entry name" value="Beta-prop_SCAP"/>
</dbReference>
<dbReference type="InterPro" id="IPR001680">
    <property type="entry name" value="WD40_rpt"/>
</dbReference>
<evidence type="ECO:0000256" key="9">
    <source>
        <dbReference type="ARBA" id="ARBA00022737"/>
    </source>
</evidence>
<evidence type="ECO:0000256" key="13">
    <source>
        <dbReference type="ARBA" id="ARBA00023098"/>
    </source>
</evidence>
<name>A0AA38IJZ1_9CUCU</name>
<keyword evidence="16" id="KW-1207">Sterol metabolism</keyword>
<evidence type="ECO:0000256" key="5">
    <source>
        <dbReference type="ARBA" id="ARBA00019541"/>
    </source>
</evidence>
<evidence type="ECO:0000256" key="6">
    <source>
        <dbReference type="ARBA" id="ARBA00022548"/>
    </source>
</evidence>
<keyword evidence="12" id="KW-0333">Golgi apparatus</keyword>
<dbReference type="GO" id="GO:0008203">
    <property type="term" value="P:cholesterol metabolic process"/>
    <property type="evidence" value="ECO:0007669"/>
    <property type="project" value="UniProtKB-KW"/>
</dbReference>
<keyword evidence="9" id="KW-0677">Repeat</keyword>
<feature type="domain" description="SSD" evidence="23">
    <location>
        <begin position="287"/>
        <end position="445"/>
    </location>
</feature>
<evidence type="ECO:0000256" key="4">
    <source>
        <dbReference type="ARBA" id="ARBA00007410"/>
    </source>
</evidence>
<dbReference type="GO" id="GO:0032933">
    <property type="term" value="P:SREBP signaling pathway"/>
    <property type="evidence" value="ECO:0007669"/>
    <property type="project" value="InterPro"/>
</dbReference>
<feature type="transmembrane region" description="Helical" evidence="22">
    <location>
        <begin position="316"/>
        <end position="342"/>
    </location>
</feature>
<dbReference type="GO" id="GO:0032936">
    <property type="term" value="C:SREBP-SCAP complex"/>
    <property type="evidence" value="ECO:0007669"/>
    <property type="project" value="TreeGrafter"/>
</dbReference>
<feature type="repeat" description="WD" evidence="21">
    <location>
        <begin position="1165"/>
        <end position="1204"/>
    </location>
</feature>
<dbReference type="SUPFAM" id="SSF82866">
    <property type="entry name" value="Multidrug efflux transporter AcrB transmembrane domain"/>
    <property type="match status" value="1"/>
</dbReference>
<dbReference type="InterPro" id="IPR030225">
    <property type="entry name" value="SCAP"/>
</dbReference>
<evidence type="ECO:0000256" key="2">
    <source>
        <dbReference type="ARBA" id="ARBA00004557"/>
    </source>
</evidence>
<evidence type="ECO:0000256" key="1">
    <source>
        <dbReference type="ARBA" id="ARBA00004477"/>
    </source>
</evidence>
<keyword evidence="13" id="KW-0443">Lipid metabolism</keyword>
<proteinExistence type="inferred from homology"/>
<dbReference type="EMBL" id="JALNTZ010000004">
    <property type="protein sequence ID" value="KAJ3655361.1"/>
    <property type="molecule type" value="Genomic_DNA"/>
</dbReference>
<evidence type="ECO:0000256" key="19">
    <source>
        <dbReference type="ARBA" id="ARBA00023329"/>
    </source>
</evidence>
<evidence type="ECO:0000256" key="11">
    <source>
        <dbReference type="ARBA" id="ARBA00022989"/>
    </source>
</evidence>
<dbReference type="GO" id="GO:0032934">
    <property type="term" value="F:sterol binding"/>
    <property type="evidence" value="ECO:0007669"/>
    <property type="project" value="InterPro"/>
</dbReference>
<feature type="transmembrane region" description="Helical" evidence="22">
    <location>
        <begin position="717"/>
        <end position="742"/>
    </location>
</feature>
<dbReference type="Gene3D" id="2.130.10.10">
    <property type="entry name" value="YVTN repeat-like/Quinoprotein amine dehydrogenase"/>
    <property type="match status" value="2"/>
</dbReference>
<keyword evidence="15 22" id="KW-0472">Membrane</keyword>
<accession>A0AA38IJZ1</accession>
<keyword evidence="19" id="KW-0968">Cytoplasmic vesicle</keyword>
<dbReference type="PROSITE" id="PS00678">
    <property type="entry name" value="WD_REPEATS_1"/>
    <property type="match status" value="1"/>
</dbReference>
<keyword evidence="14" id="KW-0446">Lipid-binding</keyword>
<evidence type="ECO:0000256" key="14">
    <source>
        <dbReference type="ARBA" id="ARBA00023121"/>
    </source>
</evidence>
<feature type="transmembrane region" description="Helical" evidence="22">
    <location>
        <begin position="423"/>
        <end position="445"/>
    </location>
</feature>
<keyword evidence="17" id="KW-0325">Glycoprotein</keyword>
<comment type="function">
    <text evidence="20">Escort protein required for cholesterol as well as lipid homeostasis. Regulates export of the SCAP-SREBP complex from the endoplasmic reticulum to the Golgi upon low cholesterol, thereby regulating the processing of sterol regulatory element-binding proteins (SREBPs) SREBF1/SREBP1 and SREBF2/SREBP2. At high sterol concentrations, formation of a ternary complex with INSIG (INSIG1 or INSIG2) leads to mask the ER export signal in SCAP, promoting retention of the complex in the endoplasmic reticulum. Low sterol concentrations trigger release of INSIG, a conformational change in the SSD domain of SCAP, unmasking of the ER export signal, promoting recruitment into COPII-coated vesicles and transport of the SCAP-SREBP to the Golgi: in the Golgi, SREBPs are then processed, releasing the transcription factor fragment of SREBPs from the membrane, its import into the nucleus and up-regulation of LDLR, INSIG1 and the mevalonate pathway. Binds cholesterol via its SSD domain.</text>
</comment>
<feature type="repeat" description="WD" evidence="21">
    <location>
        <begin position="780"/>
        <end position="819"/>
    </location>
</feature>
<dbReference type="InterPro" id="IPR036322">
    <property type="entry name" value="WD40_repeat_dom_sf"/>
</dbReference>
<evidence type="ECO:0000256" key="17">
    <source>
        <dbReference type="ARBA" id="ARBA00023180"/>
    </source>
</evidence>
<keyword evidence="25" id="KW-1185">Reference proteome</keyword>
<dbReference type="SUPFAM" id="SSF50978">
    <property type="entry name" value="WD40 repeat-like"/>
    <property type="match status" value="1"/>
</dbReference>
<dbReference type="PROSITE" id="PS50156">
    <property type="entry name" value="SSD"/>
    <property type="match status" value="1"/>
</dbReference>
<dbReference type="Pfam" id="PF24006">
    <property type="entry name" value="SCAP_N"/>
    <property type="match status" value="1"/>
</dbReference>
<dbReference type="Proteomes" id="UP001168821">
    <property type="component" value="Unassembled WGS sequence"/>
</dbReference>
<dbReference type="PANTHER" id="PTHR46378:SF1">
    <property type="entry name" value="STEROL REGULATORY ELEMENT-BINDING PROTEIN CLEAVAGE-ACTIVATING PROTEIN"/>
    <property type="match status" value="1"/>
</dbReference>
<evidence type="ECO:0000256" key="8">
    <source>
        <dbReference type="ARBA" id="ARBA00022692"/>
    </source>
</evidence>
<feature type="transmembrane region" description="Helical" evidence="22">
    <location>
        <begin position="285"/>
        <end position="304"/>
    </location>
</feature>
<evidence type="ECO:0000256" key="12">
    <source>
        <dbReference type="ARBA" id="ARBA00023034"/>
    </source>
</evidence>
<evidence type="ECO:0000256" key="20">
    <source>
        <dbReference type="ARBA" id="ARBA00045958"/>
    </source>
</evidence>
<dbReference type="PROSITE" id="PS50082">
    <property type="entry name" value="WD_REPEATS_2"/>
    <property type="match status" value="2"/>
</dbReference>
<keyword evidence="18" id="KW-0753">Steroid metabolism</keyword>
<dbReference type="InterPro" id="IPR057041">
    <property type="entry name" value="SCAP_N"/>
</dbReference>
<dbReference type="GO" id="GO:0005789">
    <property type="term" value="C:endoplasmic reticulum membrane"/>
    <property type="evidence" value="ECO:0007669"/>
    <property type="project" value="UniProtKB-SubCell"/>
</dbReference>
<evidence type="ECO:0000256" key="18">
    <source>
        <dbReference type="ARBA" id="ARBA00023221"/>
    </source>
</evidence>